<feature type="signal peptide" evidence="2">
    <location>
        <begin position="1"/>
        <end position="25"/>
    </location>
</feature>
<feature type="chain" id="PRO_5015159657" evidence="2">
    <location>
        <begin position="26"/>
        <end position="169"/>
    </location>
</feature>
<evidence type="ECO:0000313" key="3">
    <source>
        <dbReference type="EMBL" id="PSL12518.1"/>
    </source>
</evidence>
<dbReference type="Pfam" id="PF07813">
    <property type="entry name" value="LTXXQ"/>
    <property type="match status" value="1"/>
</dbReference>
<dbReference type="Proteomes" id="UP000242133">
    <property type="component" value="Unassembled WGS sequence"/>
</dbReference>
<dbReference type="AlphaFoldDB" id="A0A2P8ESV6"/>
<dbReference type="EMBL" id="PYGI01000017">
    <property type="protein sequence ID" value="PSL12518.1"/>
    <property type="molecule type" value="Genomic_DNA"/>
</dbReference>
<evidence type="ECO:0000313" key="4">
    <source>
        <dbReference type="Proteomes" id="UP000242133"/>
    </source>
</evidence>
<dbReference type="Gene3D" id="1.20.120.1490">
    <property type="match status" value="1"/>
</dbReference>
<dbReference type="InterPro" id="IPR012899">
    <property type="entry name" value="LTXXQ"/>
</dbReference>
<gene>
    <name evidence="3" type="ORF">CLV44_11747</name>
</gene>
<dbReference type="GO" id="GO:0042597">
    <property type="term" value="C:periplasmic space"/>
    <property type="evidence" value="ECO:0007669"/>
    <property type="project" value="InterPro"/>
</dbReference>
<accession>A0A2P8ESV6</accession>
<evidence type="ECO:0000256" key="2">
    <source>
        <dbReference type="SAM" id="SignalP"/>
    </source>
</evidence>
<reference evidence="3 4" key="1">
    <citation type="submission" date="2018-03" db="EMBL/GenBank/DDBJ databases">
        <title>Genomic Encyclopedia of Archaeal and Bacterial Type Strains, Phase II (KMG-II): from individual species to whole genera.</title>
        <authorList>
            <person name="Goeker M."/>
        </authorList>
    </citation>
    <scope>NUCLEOTIDE SEQUENCE [LARGE SCALE GENOMIC DNA]</scope>
    <source>
        <strain evidence="3 4">DSM 17586</strain>
    </source>
</reference>
<dbReference type="RefSeq" id="WP_106592420.1">
    <property type="nucleotide sequence ID" value="NZ_PYGI01000017.1"/>
</dbReference>
<evidence type="ECO:0000256" key="1">
    <source>
        <dbReference type="SAM" id="MobiDB-lite"/>
    </source>
</evidence>
<name>A0A2P8ESV6_9GAMM</name>
<feature type="region of interest" description="Disordered" evidence="1">
    <location>
        <begin position="146"/>
        <end position="169"/>
    </location>
</feature>
<protein>
    <submittedName>
        <fullName evidence="3">Spy/CpxP family protein refolding chaperone</fullName>
    </submittedName>
</protein>
<comment type="caution">
    <text evidence="3">The sequence shown here is derived from an EMBL/GenBank/DDBJ whole genome shotgun (WGS) entry which is preliminary data.</text>
</comment>
<sequence>MNMHIRPSHWLAITLGLGLAATAQAQHHMNATGPAHTHGHMQQYGPMMGYGMGMMPCPMMGGWQGGPGVGLQLDEAQQKKMNKIQEKFWKLQREQMEEMQEHHVEMQELWRDGTPDSGKVMDLHREMHEEQLELLEERLKLQQEMDHILTEEQRQQLRQMHPGRYPSDQ</sequence>
<keyword evidence="2" id="KW-0732">Signal</keyword>
<organism evidence="3 4">
    <name type="scientific">Marinobacterium halophilum</name>
    <dbReference type="NCBI Taxonomy" id="267374"/>
    <lineage>
        <taxon>Bacteria</taxon>
        <taxon>Pseudomonadati</taxon>
        <taxon>Pseudomonadota</taxon>
        <taxon>Gammaproteobacteria</taxon>
        <taxon>Oceanospirillales</taxon>
        <taxon>Oceanospirillaceae</taxon>
        <taxon>Marinobacterium</taxon>
    </lineage>
</organism>
<feature type="compositionally biased region" description="Basic and acidic residues" evidence="1">
    <location>
        <begin position="146"/>
        <end position="155"/>
    </location>
</feature>
<keyword evidence="4" id="KW-1185">Reference proteome</keyword>
<proteinExistence type="predicted"/>